<keyword evidence="1" id="KW-0560">Oxidoreductase</keyword>
<dbReference type="PANTHER" id="PTHR30466:SF1">
    <property type="entry name" value="FMN REDUCTASE (NADH) RUTF"/>
    <property type="match status" value="1"/>
</dbReference>
<name>A0A0K2SNE6_LIMPI</name>
<sequence>MDPHTFRRALGRFATGVTVVTTGTPQDFHGMTANAFASVSLEPPLVLVCVDRRARTCSRIPHFGAFGVNILQEDQAPLSDRFAGRTGTQDGPPPAFHLVTAVTGTPLLEEAAVRLDCRLYQSHAAGDHVIFVGEVLEARQTGDARPLLYYAGGYHALGALDEAGPGVTPPRW</sequence>
<keyword evidence="4" id="KW-1185">Reference proteome</keyword>
<dbReference type="InterPro" id="IPR002563">
    <property type="entry name" value="Flavin_Rdtase-like_dom"/>
</dbReference>
<evidence type="ECO:0000313" key="4">
    <source>
        <dbReference type="Proteomes" id="UP000065807"/>
    </source>
</evidence>
<dbReference type="InterPro" id="IPR012349">
    <property type="entry name" value="Split_barrel_FMN-bd"/>
</dbReference>
<feature type="domain" description="Flavin reductase like" evidence="2">
    <location>
        <begin position="10"/>
        <end position="156"/>
    </location>
</feature>
<reference evidence="4" key="1">
    <citation type="submission" date="2015-07" db="EMBL/GenBank/DDBJ databases">
        <title>Complete genome sequence and phylogenetic analysis of Limnochorda pilosa.</title>
        <authorList>
            <person name="Watanabe M."/>
            <person name="Kojima H."/>
            <person name="Fukui M."/>
        </authorList>
    </citation>
    <scope>NUCLEOTIDE SEQUENCE [LARGE SCALE GENOMIC DNA]</scope>
    <source>
        <strain evidence="4">HC45</strain>
    </source>
</reference>
<dbReference type="AlphaFoldDB" id="A0A0K2SNE6"/>
<dbReference type="RefSeq" id="WP_068138568.1">
    <property type="nucleotide sequence ID" value="NZ_AP014924.1"/>
</dbReference>
<proteinExistence type="predicted"/>
<dbReference type="EMBL" id="AP014924">
    <property type="protein sequence ID" value="BAS28349.1"/>
    <property type="molecule type" value="Genomic_DNA"/>
</dbReference>
<dbReference type="PANTHER" id="PTHR30466">
    <property type="entry name" value="FLAVIN REDUCTASE"/>
    <property type="match status" value="1"/>
</dbReference>
<protein>
    <submittedName>
        <fullName evidence="3">Flavin reductase</fullName>
    </submittedName>
</protein>
<dbReference type="KEGG" id="lpil:LIP_2519"/>
<dbReference type="GO" id="GO:0010181">
    <property type="term" value="F:FMN binding"/>
    <property type="evidence" value="ECO:0007669"/>
    <property type="project" value="InterPro"/>
</dbReference>
<dbReference type="Proteomes" id="UP000065807">
    <property type="component" value="Chromosome"/>
</dbReference>
<accession>A0A0K2SNE6</accession>
<dbReference type="Pfam" id="PF01613">
    <property type="entry name" value="Flavin_Reduct"/>
    <property type="match status" value="1"/>
</dbReference>
<evidence type="ECO:0000313" key="3">
    <source>
        <dbReference type="EMBL" id="BAS28349.1"/>
    </source>
</evidence>
<dbReference type="InterPro" id="IPR050268">
    <property type="entry name" value="NADH-dep_flavin_reductase"/>
</dbReference>
<dbReference type="STRING" id="1555112.LIP_2519"/>
<gene>
    <name evidence="3" type="ORF">LIP_2519</name>
</gene>
<dbReference type="SUPFAM" id="SSF50475">
    <property type="entry name" value="FMN-binding split barrel"/>
    <property type="match status" value="1"/>
</dbReference>
<dbReference type="GO" id="GO:0042602">
    <property type="term" value="F:riboflavin reductase (NADPH) activity"/>
    <property type="evidence" value="ECO:0007669"/>
    <property type="project" value="TreeGrafter"/>
</dbReference>
<reference evidence="4" key="2">
    <citation type="journal article" date="2016" name="Int. J. Syst. Evol. Microbiol.">
        <title>Complete genome sequence and cell structure of Limnochorda pilosa, a Gram-negative spore-former within the phylum Firmicutes.</title>
        <authorList>
            <person name="Watanabe M."/>
            <person name="Kojima H."/>
            <person name="Fukui M."/>
        </authorList>
    </citation>
    <scope>NUCLEOTIDE SEQUENCE [LARGE SCALE GENOMIC DNA]</scope>
    <source>
        <strain evidence="4">HC45</strain>
    </source>
</reference>
<organism evidence="3 4">
    <name type="scientific">Limnochorda pilosa</name>
    <dbReference type="NCBI Taxonomy" id="1555112"/>
    <lineage>
        <taxon>Bacteria</taxon>
        <taxon>Bacillati</taxon>
        <taxon>Bacillota</taxon>
        <taxon>Limnochordia</taxon>
        <taxon>Limnochordales</taxon>
        <taxon>Limnochordaceae</taxon>
        <taxon>Limnochorda</taxon>
    </lineage>
</organism>
<dbReference type="Gene3D" id="2.30.110.10">
    <property type="entry name" value="Electron Transport, Fmn-binding Protein, Chain A"/>
    <property type="match status" value="1"/>
</dbReference>
<evidence type="ECO:0000256" key="1">
    <source>
        <dbReference type="ARBA" id="ARBA00023002"/>
    </source>
</evidence>
<dbReference type="SMART" id="SM00903">
    <property type="entry name" value="Flavin_Reduct"/>
    <property type="match status" value="1"/>
</dbReference>
<evidence type="ECO:0000259" key="2">
    <source>
        <dbReference type="SMART" id="SM00903"/>
    </source>
</evidence>